<dbReference type="CDD" id="cd00093">
    <property type="entry name" value="HTH_XRE"/>
    <property type="match status" value="1"/>
</dbReference>
<name>A0A724WRT8_SALEP</name>
<accession>A0A724WRT8</accession>
<dbReference type="InterPro" id="IPR001387">
    <property type="entry name" value="Cro/C1-type_HTH"/>
</dbReference>
<dbReference type="Pfam" id="PF01381">
    <property type="entry name" value="HTH_3"/>
    <property type="match status" value="1"/>
</dbReference>
<dbReference type="PROSITE" id="PS50943">
    <property type="entry name" value="HTH_CROC1"/>
    <property type="match status" value="1"/>
</dbReference>
<reference evidence="3" key="1">
    <citation type="journal article" date="2018" name="Genome Biol.">
        <title>SKESA: strategic k-mer extension for scrupulous assemblies.</title>
        <authorList>
            <person name="Souvorov A."/>
            <person name="Agarwala R."/>
            <person name="Lipman D.J."/>
        </authorList>
    </citation>
    <scope>NUCLEOTIDE SEQUENCE</scope>
    <source>
        <strain evidence="3">P125109</strain>
    </source>
</reference>
<evidence type="ECO:0000259" key="2">
    <source>
        <dbReference type="PROSITE" id="PS50943"/>
    </source>
</evidence>
<dbReference type="GO" id="GO:0016491">
    <property type="term" value="F:oxidoreductase activity"/>
    <property type="evidence" value="ECO:0007669"/>
    <property type="project" value="InterPro"/>
</dbReference>
<feature type="domain" description="HTH cro/C1-type" evidence="2">
    <location>
        <begin position="10"/>
        <end position="64"/>
    </location>
</feature>
<dbReference type="Gene3D" id="2.60.40.730">
    <property type="entry name" value="SOR catalytic domain"/>
    <property type="match status" value="1"/>
</dbReference>
<dbReference type="GO" id="GO:0005506">
    <property type="term" value="F:iron ion binding"/>
    <property type="evidence" value="ECO:0007669"/>
    <property type="project" value="InterPro"/>
</dbReference>
<comment type="caution">
    <text evidence="3">The sequence shown here is derived from an EMBL/GenBank/DDBJ whole genome shotgun (WGS) entry which is preliminary data.</text>
</comment>
<dbReference type="SUPFAM" id="SSF49367">
    <property type="entry name" value="Superoxide reductase-like"/>
    <property type="match status" value="1"/>
</dbReference>
<proteinExistence type="predicted"/>
<dbReference type="EMBL" id="DAAQRD010000122">
    <property type="protein sequence ID" value="HAE0521240.1"/>
    <property type="molecule type" value="Genomic_DNA"/>
</dbReference>
<evidence type="ECO:0000256" key="1">
    <source>
        <dbReference type="ARBA" id="ARBA00023125"/>
    </source>
</evidence>
<dbReference type="AlphaFoldDB" id="A0A724WRT8"/>
<dbReference type="InterPro" id="IPR010982">
    <property type="entry name" value="Lambda_DNA-bd_dom_sf"/>
</dbReference>
<evidence type="ECO:0000313" key="3">
    <source>
        <dbReference type="EMBL" id="HAE0521240.1"/>
    </source>
</evidence>
<reference evidence="3" key="2">
    <citation type="submission" date="2019-01" db="EMBL/GenBank/DDBJ databases">
        <authorList>
            <consortium name="NCBI Pathogen Detection Project"/>
        </authorList>
    </citation>
    <scope>NUCLEOTIDE SEQUENCE</scope>
    <source>
        <strain evidence="3">P125109</strain>
    </source>
</reference>
<keyword evidence="1" id="KW-0238">DNA-binding</keyword>
<dbReference type="SMART" id="SM00530">
    <property type="entry name" value="HTH_XRE"/>
    <property type="match status" value="1"/>
</dbReference>
<protein>
    <submittedName>
        <fullName evidence="3">Helix-turn-helix domain-containing protein</fullName>
    </submittedName>
</protein>
<dbReference type="PANTHER" id="PTHR46558">
    <property type="entry name" value="TRACRIPTIONAL REGULATORY PROTEIN-RELATED-RELATED"/>
    <property type="match status" value="1"/>
</dbReference>
<gene>
    <name evidence="3" type="ORF">G2720_25945</name>
</gene>
<sequence>MDNEKIGQLIYTLRKEKDMTQKQLAEALYLSDRTISKWERGIGCPDITLLPHLATLLDIPIENLLTGEIKTVDVVGGNMKNSSYYVCPNCSNIGLATGNFVVSCCGRKLDALVATKANDEQKLKIEEIDMQYSISAEHPMTKDHYVSFIALATGDQIQIYKQFPEWALQVNIPKKKHAKLLWFDTRDGLLYQYI</sequence>
<dbReference type="Gene3D" id="1.10.260.40">
    <property type="entry name" value="lambda repressor-like DNA-binding domains"/>
    <property type="match status" value="1"/>
</dbReference>
<dbReference type="GO" id="GO:0003677">
    <property type="term" value="F:DNA binding"/>
    <property type="evidence" value="ECO:0007669"/>
    <property type="project" value="UniProtKB-KW"/>
</dbReference>
<organism evidence="3">
    <name type="scientific">Salmonella enteritidis PT4 (strain P125109)</name>
    <dbReference type="NCBI Taxonomy" id="550537"/>
    <lineage>
        <taxon>Bacteria</taxon>
        <taxon>Pseudomonadati</taxon>
        <taxon>Pseudomonadota</taxon>
        <taxon>Gammaproteobacteria</taxon>
        <taxon>Enterobacterales</taxon>
        <taxon>Enterobacteriaceae</taxon>
        <taxon>Salmonella</taxon>
    </lineage>
</organism>
<dbReference type="PANTHER" id="PTHR46558:SF11">
    <property type="entry name" value="HTH-TYPE TRANSCRIPTIONAL REGULATOR XRE"/>
    <property type="match status" value="1"/>
</dbReference>
<dbReference type="SUPFAM" id="SSF47413">
    <property type="entry name" value="lambda repressor-like DNA-binding domains"/>
    <property type="match status" value="1"/>
</dbReference>
<dbReference type="InterPro" id="IPR036073">
    <property type="entry name" value="Desulfoferrodoxin_Fe-bd_dom_sf"/>
</dbReference>